<dbReference type="PANTHER" id="PTHR10948">
    <property type="entry name" value="TRANSPOSASE"/>
    <property type="match status" value="1"/>
</dbReference>
<evidence type="ECO:0000313" key="3">
    <source>
        <dbReference type="EMBL" id="BAE46195.1"/>
    </source>
</evidence>
<dbReference type="AlphaFoldDB" id="Q3L9B8"/>
<evidence type="ECO:0000259" key="2">
    <source>
        <dbReference type="Pfam" id="PF13936"/>
    </source>
</evidence>
<feature type="domain" description="Transposase IS30-like HTH" evidence="2">
    <location>
        <begin position="25"/>
        <end position="67"/>
    </location>
</feature>
<dbReference type="GO" id="GO:0005829">
    <property type="term" value="C:cytosol"/>
    <property type="evidence" value="ECO:0007669"/>
    <property type="project" value="TreeGrafter"/>
</dbReference>
<dbReference type="HOGENOM" id="CLU_035706_9_0_11"/>
<proteinExistence type="predicted"/>
<dbReference type="PANTHER" id="PTHR10948:SF23">
    <property type="entry name" value="TRANSPOSASE INSI FOR INSERTION SEQUENCE ELEMENT IS30A-RELATED"/>
    <property type="match status" value="1"/>
</dbReference>
<evidence type="ECO:0000313" key="4">
    <source>
        <dbReference type="Proteomes" id="UP000002204"/>
    </source>
</evidence>
<accession>Q3L9B8</accession>
<name>Q3L9B8_RHOE4</name>
<dbReference type="GO" id="GO:0004803">
    <property type="term" value="F:transposase activity"/>
    <property type="evidence" value="ECO:0007669"/>
    <property type="project" value="TreeGrafter"/>
</dbReference>
<geneLocation type="plasmid" evidence="3 4">
    <name>pREL1</name>
</geneLocation>
<feature type="region of interest" description="Disordered" evidence="1">
    <location>
        <begin position="134"/>
        <end position="153"/>
    </location>
</feature>
<dbReference type="Proteomes" id="UP000002204">
    <property type="component" value="Plasmid pREL1"/>
</dbReference>
<dbReference type="Pfam" id="PF13936">
    <property type="entry name" value="HTH_38"/>
    <property type="match status" value="1"/>
</dbReference>
<dbReference type="InterPro" id="IPR051917">
    <property type="entry name" value="Transposase-Integrase"/>
</dbReference>
<sequence>MCQNEEPARSAEASFLNVVEKLIHPRYLSLLEREQLQDLRRAGLSIRAIAPQMRRAPSTISRELKRNTISVPGYMPHTAHRLSVKHRARPRQAKMVANAELRSYIQGKLAKRWSPQQISHRLVKDFPTTPEMRASTETIYQGNLRARPRRSHT</sequence>
<dbReference type="InterPro" id="IPR025246">
    <property type="entry name" value="IS30-like_HTH"/>
</dbReference>
<reference evidence="3 4" key="2">
    <citation type="journal article" date="2006" name="Environ. Microbiol.">
        <title>Sequence analysis of three plasmids harboured in Rhodococcus erythropolis strain PR4.</title>
        <authorList>
            <person name="Sekine M."/>
            <person name="Tanikawa S."/>
            <person name="Omata S."/>
            <person name="Saito M."/>
            <person name="Fujisawa T."/>
            <person name="Tsukatani N."/>
            <person name="Tajima T."/>
            <person name="Sekigawa T."/>
            <person name="Kosugi H."/>
            <person name="Matsuo Y."/>
            <person name="Nishiko R."/>
            <person name="Imamura K."/>
            <person name="Ito M."/>
            <person name="Narita H."/>
            <person name="Tago S."/>
            <person name="Fujita N."/>
            <person name="Harayama S."/>
        </authorList>
    </citation>
    <scope>NUCLEOTIDE SEQUENCE [LARGE SCALE GENOMIC DNA]</scope>
    <source>
        <strain evidence="4">PR4 / NBRC 100887</strain>
        <plasmid evidence="3 4">pREL1</plasmid>
    </source>
</reference>
<dbReference type="Gene3D" id="1.10.10.60">
    <property type="entry name" value="Homeodomain-like"/>
    <property type="match status" value="1"/>
</dbReference>
<dbReference type="KEGG" id="rer:RER_pREL1-02520"/>
<gene>
    <name evidence="3" type="ordered locus">RER_pREL1-02520</name>
</gene>
<organism evidence="3 4">
    <name type="scientific">Rhodococcus erythropolis (strain PR4 / NBRC 100887)</name>
    <dbReference type="NCBI Taxonomy" id="234621"/>
    <lineage>
        <taxon>Bacteria</taxon>
        <taxon>Bacillati</taxon>
        <taxon>Actinomycetota</taxon>
        <taxon>Actinomycetes</taxon>
        <taxon>Mycobacteriales</taxon>
        <taxon>Nocardiaceae</taxon>
        <taxon>Rhodococcus</taxon>
        <taxon>Rhodococcus erythropolis group</taxon>
    </lineage>
</organism>
<dbReference type="GO" id="GO:0032196">
    <property type="term" value="P:transposition"/>
    <property type="evidence" value="ECO:0007669"/>
    <property type="project" value="TreeGrafter"/>
</dbReference>
<keyword evidence="3" id="KW-0614">Plasmid</keyword>
<dbReference type="EMBL" id="AP008931">
    <property type="protein sequence ID" value="BAE46195.1"/>
    <property type="molecule type" value="Genomic_DNA"/>
</dbReference>
<evidence type="ECO:0000256" key="1">
    <source>
        <dbReference type="SAM" id="MobiDB-lite"/>
    </source>
</evidence>
<reference evidence="4" key="1">
    <citation type="submission" date="2005-03" db="EMBL/GenBank/DDBJ databases">
        <title>Comparison of the complete genome sequences of Rhodococcus erythropolis PR4 and Rhodococcus opacus B4.</title>
        <authorList>
            <person name="Takarada H."/>
            <person name="Sekine M."/>
            <person name="Hosoyama A."/>
            <person name="Yamada R."/>
            <person name="Fujisawa T."/>
            <person name="Omata S."/>
            <person name="Shimizu A."/>
            <person name="Tsukatani N."/>
            <person name="Tanikawa S."/>
            <person name="Fujita N."/>
            <person name="Harayama S."/>
        </authorList>
    </citation>
    <scope>NUCLEOTIDE SEQUENCE [LARGE SCALE GENOMIC DNA]</scope>
    <source>
        <strain evidence="4">PR4 / NBRC 100887</strain>
        <plasmid evidence="4">pREL1</plasmid>
    </source>
</reference>
<protein>
    <submittedName>
        <fullName evidence="3">Putative transposase</fullName>
    </submittedName>
</protein>